<dbReference type="EnsemblPlants" id="AVESA.00010b.r2.5CG0870950.1">
    <property type="protein sequence ID" value="AVESA.00010b.r2.5CG0870950.1.CDS"/>
    <property type="gene ID" value="AVESA.00010b.r2.5CG0870950"/>
</dbReference>
<evidence type="ECO:0000313" key="2">
    <source>
        <dbReference type="Proteomes" id="UP001732700"/>
    </source>
</evidence>
<dbReference type="Proteomes" id="UP001732700">
    <property type="component" value="Chromosome 5C"/>
</dbReference>
<proteinExistence type="predicted"/>
<reference evidence="1" key="2">
    <citation type="submission" date="2025-09" db="UniProtKB">
        <authorList>
            <consortium name="EnsemblPlants"/>
        </authorList>
    </citation>
    <scope>IDENTIFICATION</scope>
</reference>
<accession>A0ACD5XXW3</accession>
<organism evidence="1 2">
    <name type="scientific">Avena sativa</name>
    <name type="common">Oat</name>
    <dbReference type="NCBI Taxonomy" id="4498"/>
    <lineage>
        <taxon>Eukaryota</taxon>
        <taxon>Viridiplantae</taxon>
        <taxon>Streptophyta</taxon>
        <taxon>Embryophyta</taxon>
        <taxon>Tracheophyta</taxon>
        <taxon>Spermatophyta</taxon>
        <taxon>Magnoliopsida</taxon>
        <taxon>Liliopsida</taxon>
        <taxon>Poales</taxon>
        <taxon>Poaceae</taxon>
        <taxon>BOP clade</taxon>
        <taxon>Pooideae</taxon>
        <taxon>Poodae</taxon>
        <taxon>Poeae</taxon>
        <taxon>Poeae Chloroplast Group 1 (Aveneae type)</taxon>
        <taxon>Aveninae</taxon>
        <taxon>Avena</taxon>
    </lineage>
</organism>
<evidence type="ECO:0000313" key="1">
    <source>
        <dbReference type="EnsemblPlants" id="AVESA.00010b.r2.5CG0870950.1.CDS"/>
    </source>
</evidence>
<protein>
    <submittedName>
        <fullName evidence="1">Uncharacterized protein</fullName>
    </submittedName>
</protein>
<sequence>MEDSGCFVGGFKGRVGSVGHSLVYVSTKETVRDRRTPWTVVYKTSLADGKTERLTPPGQYDLKPAVSPSGKMVAVANFRFNEWTGEIEHLKTDIVVMNVDRKSQGGLGRRILIKDAGWPTWGSDNVIFFHRGTDTALEDGTTETSWRVYRYNLALGKEDAEIPSRDAECFKAVTPAAMGEGKVAVATIRKKSGFSDVRGEEQYRHIEVFDLAAIDEPVQITRTTRPKADHYSPFVLGEGDRSRVGYHRCRTDKLVKPKDVRDDDEEDEDEDEEVAVAPRKFDKVKPPATHTDVGLFRVSGVFPTISTDGKKIAFVDNDFREVWLADGDTVRSVYTAEEGKTIFSTSWNQKDKMDTVYVCQGPAFSVVKAVDILKLEGVSRKAPPRSRYLTDTADGFNNAFPSSSPDGKWLVFRSTRDRLFVPDQARTAEENHTAREAQRKLKNLFIMDTEFGESNGNKAIQLTDGDCTDTHCSWSPTGNWIVYSSTRDKPKDEGVPPTDQGLDPGYFAVYLVYFDEAQLKQGQRPAPVRVVRSSPSLAGHINHPVFSPDMTSIVFAAAVSADPISMPLFIHSVRPYGDIFAVDLRDTKDITKNQDIDQYHRITHSRYEYSTPAWAALADGCTDLTSMCDKINSKATRTAQPACPYAYRPQGETPHMTGHLILEKRCS</sequence>
<reference evidence="1" key="1">
    <citation type="submission" date="2021-05" db="EMBL/GenBank/DDBJ databases">
        <authorList>
            <person name="Scholz U."/>
            <person name="Mascher M."/>
            <person name="Fiebig A."/>
        </authorList>
    </citation>
    <scope>NUCLEOTIDE SEQUENCE [LARGE SCALE GENOMIC DNA]</scope>
</reference>
<keyword evidence="2" id="KW-1185">Reference proteome</keyword>
<name>A0ACD5XXW3_AVESA</name>